<protein>
    <submittedName>
        <fullName evidence="2">Uncharacterized protein</fullName>
    </submittedName>
</protein>
<feature type="region of interest" description="Disordered" evidence="1">
    <location>
        <begin position="108"/>
        <end position="128"/>
    </location>
</feature>
<name>A0A166CMH1_9AGAM</name>
<dbReference type="EMBL" id="KV428079">
    <property type="protein sequence ID" value="KZT37623.1"/>
    <property type="molecule type" value="Genomic_DNA"/>
</dbReference>
<dbReference type="AlphaFoldDB" id="A0A166CMH1"/>
<feature type="compositionally biased region" description="Basic and acidic residues" evidence="1">
    <location>
        <begin position="175"/>
        <end position="186"/>
    </location>
</feature>
<feature type="compositionally biased region" description="Basic and acidic residues" evidence="1">
    <location>
        <begin position="216"/>
        <end position="226"/>
    </location>
</feature>
<organism evidence="2 3">
    <name type="scientific">Sistotremastrum suecicum HHB10207 ss-3</name>
    <dbReference type="NCBI Taxonomy" id="1314776"/>
    <lineage>
        <taxon>Eukaryota</taxon>
        <taxon>Fungi</taxon>
        <taxon>Dikarya</taxon>
        <taxon>Basidiomycota</taxon>
        <taxon>Agaricomycotina</taxon>
        <taxon>Agaricomycetes</taxon>
        <taxon>Sistotremastrales</taxon>
        <taxon>Sistotremastraceae</taxon>
        <taxon>Sistotremastrum</taxon>
    </lineage>
</organism>
<dbReference type="Proteomes" id="UP000076798">
    <property type="component" value="Unassembled WGS sequence"/>
</dbReference>
<feature type="compositionally biased region" description="Polar residues" evidence="1">
    <location>
        <begin position="308"/>
        <end position="330"/>
    </location>
</feature>
<evidence type="ECO:0000313" key="2">
    <source>
        <dbReference type="EMBL" id="KZT37623.1"/>
    </source>
</evidence>
<feature type="compositionally biased region" description="Low complexity" evidence="1">
    <location>
        <begin position="331"/>
        <end position="356"/>
    </location>
</feature>
<feature type="compositionally biased region" description="Polar residues" evidence="1">
    <location>
        <begin position="108"/>
        <end position="119"/>
    </location>
</feature>
<accession>A0A166CMH1</accession>
<feature type="region of interest" description="Disordered" evidence="1">
    <location>
        <begin position="278"/>
        <end position="391"/>
    </location>
</feature>
<sequence length="416" mass="44885">MESNADDCLGFENLANPSFVEEMESEINLEDDVLTTGLLNSVVKLPIAMQNSPGPAAVLMTETETHPQLEPTQGSLSTQSKSSTQAENSVVTWLDLRGTVMHTSSPICASPAQEPTFQNPEPPIEDSHALPNAELISDSAPLPSVHSPFQDETPRILPITLVSSHTDPPKLPCQGHHESDTHEQRAANESGIRQQMFNTPSSFDAAPERPLQLKRCRSEETEDSNRPRPLKRRCTLACTSQDVISFNGPASVRLVAHSQGSLLLPPFQLLYERHTHPINPSVSQGEPADMTHHTRALSPGISGFAGQTRISSQSSEDLPQVEESTTSSQCNENSGNEGDNNDSSSPVGGPSTSPTVALSSSQTRCDATPDRQPQKIFSSSPLPSSDRENIPTFSTPVCKTLLFKQLIRPCPSGNSS</sequence>
<gene>
    <name evidence="2" type="ORF">SISSUDRAFT_829563</name>
</gene>
<evidence type="ECO:0000313" key="3">
    <source>
        <dbReference type="Proteomes" id="UP000076798"/>
    </source>
</evidence>
<feature type="region of interest" description="Disordered" evidence="1">
    <location>
        <begin position="163"/>
        <end position="229"/>
    </location>
</feature>
<feature type="compositionally biased region" description="Polar residues" evidence="1">
    <location>
        <begin position="191"/>
        <end position="202"/>
    </location>
</feature>
<keyword evidence="3" id="KW-1185">Reference proteome</keyword>
<evidence type="ECO:0000256" key="1">
    <source>
        <dbReference type="SAM" id="MobiDB-lite"/>
    </source>
</evidence>
<reference evidence="2 3" key="1">
    <citation type="journal article" date="2016" name="Mol. Biol. Evol.">
        <title>Comparative Genomics of Early-Diverging Mushroom-Forming Fungi Provides Insights into the Origins of Lignocellulose Decay Capabilities.</title>
        <authorList>
            <person name="Nagy L.G."/>
            <person name="Riley R."/>
            <person name="Tritt A."/>
            <person name="Adam C."/>
            <person name="Daum C."/>
            <person name="Floudas D."/>
            <person name="Sun H."/>
            <person name="Yadav J.S."/>
            <person name="Pangilinan J."/>
            <person name="Larsson K.H."/>
            <person name="Matsuura K."/>
            <person name="Barry K."/>
            <person name="Labutti K."/>
            <person name="Kuo R."/>
            <person name="Ohm R.A."/>
            <person name="Bhattacharya S.S."/>
            <person name="Shirouzu T."/>
            <person name="Yoshinaga Y."/>
            <person name="Martin F.M."/>
            <person name="Grigoriev I.V."/>
            <person name="Hibbett D.S."/>
        </authorList>
    </citation>
    <scope>NUCLEOTIDE SEQUENCE [LARGE SCALE GENOMIC DNA]</scope>
    <source>
        <strain evidence="2 3">HHB10207 ss-3</strain>
    </source>
</reference>
<proteinExistence type="predicted"/>